<dbReference type="Pfam" id="PF14748">
    <property type="entry name" value="P5CR_dimer"/>
    <property type="match status" value="1"/>
</dbReference>
<proteinExistence type="predicted"/>
<evidence type="ECO:0000313" key="2">
    <source>
        <dbReference type="EMBL" id="KGO31644.1"/>
    </source>
</evidence>
<dbReference type="Proteomes" id="UP000030023">
    <property type="component" value="Unassembled WGS sequence"/>
</dbReference>
<keyword evidence="3" id="KW-1185">Reference proteome</keyword>
<dbReference type="SUPFAM" id="SSF48179">
    <property type="entry name" value="6-phosphogluconate dehydrogenase C-terminal domain-like"/>
    <property type="match status" value="1"/>
</dbReference>
<accession>A0ABR4XQA1</accession>
<protein>
    <recommendedName>
        <fullName evidence="1">Pyrroline-5-carboxylate reductase dimerisation domain-containing protein</fullName>
    </recommendedName>
</protein>
<gene>
    <name evidence="2" type="ORF">Q757_05930</name>
</gene>
<name>A0ABR4XQA1_9LACO</name>
<reference evidence="2 3" key="1">
    <citation type="journal article" date="2014" name="Antonie Van Leeuwenhoek">
        <title>Oenococcus alcoholitolerans sp. nov., a lactic acid bacteria isolated from cachaca and ethanol fermentation processes.</title>
        <authorList>
            <person name="Badotti F."/>
            <person name="Moreira A.P."/>
            <person name="Tonon L.A."/>
            <person name="de Lucena B.T."/>
            <person name="Gomes Fde C."/>
            <person name="Kruger R."/>
            <person name="Thompson C.C."/>
            <person name="de Morais M.A.Jr."/>
            <person name="Rosa C.A."/>
            <person name="Thompson F.L."/>
        </authorList>
    </citation>
    <scope>NUCLEOTIDE SEQUENCE [LARGE SCALE GENOMIC DNA]</scope>
    <source>
        <strain evidence="2 3">UFRJ-M7.2.18</strain>
    </source>
</reference>
<dbReference type="InterPro" id="IPR029036">
    <property type="entry name" value="P5CR_dimer"/>
</dbReference>
<evidence type="ECO:0000313" key="3">
    <source>
        <dbReference type="Proteomes" id="UP000030023"/>
    </source>
</evidence>
<sequence length="42" mass="4546">MIDAVASPGGSTERGIDFFEKSDFLETVDQAIERTIGNGNKE</sequence>
<dbReference type="InterPro" id="IPR008927">
    <property type="entry name" value="6-PGluconate_DH-like_C_sf"/>
</dbReference>
<organism evidence="2 3">
    <name type="scientific">Oenococcus alcoholitolerans</name>
    <dbReference type="NCBI Taxonomy" id="931074"/>
    <lineage>
        <taxon>Bacteria</taxon>
        <taxon>Bacillati</taxon>
        <taxon>Bacillota</taxon>
        <taxon>Bacilli</taxon>
        <taxon>Lactobacillales</taxon>
        <taxon>Lactobacillaceae</taxon>
        <taxon>Oenococcus</taxon>
    </lineage>
</organism>
<comment type="caution">
    <text evidence="2">The sequence shown here is derived from an EMBL/GenBank/DDBJ whole genome shotgun (WGS) entry which is preliminary data.</text>
</comment>
<feature type="domain" description="Pyrroline-5-carboxylate reductase dimerisation" evidence="1">
    <location>
        <begin position="2"/>
        <end position="36"/>
    </location>
</feature>
<dbReference type="EMBL" id="AXCV01000267">
    <property type="protein sequence ID" value="KGO31644.1"/>
    <property type="molecule type" value="Genomic_DNA"/>
</dbReference>
<dbReference type="Gene3D" id="1.10.3730.10">
    <property type="entry name" value="ProC C-terminal domain-like"/>
    <property type="match status" value="1"/>
</dbReference>
<evidence type="ECO:0000259" key="1">
    <source>
        <dbReference type="Pfam" id="PF14748"/>
    </source>
</evidence>